<evidence type="ECO:0000313" key="2">
    <source>
        <dbReference type="Proteomes" id="UP000265663"/>
    </source>
</evidence>
<gene>
    <name evidence="1" type="ORF">GMOD_00009943</name>
</gene>
<accession>A0A3M7M1I1</accession>
<dbReference type="AlphaFoldDB" id="A0A3M7M1I1"/>
<sequence>MARIFSRQLSAQKVTWWLADALNAVAKKQTSLVKSNEKYKASPYPLCFTHILLRKRLKTYIHLQITHIHNNIPQTFMKLTTAILLPLLPAAINAWTLELGDQVYDGTESKVCTRATANLGSHMDWDRAWPSGCCLHLYADEICTTQNGYSCADWETNLRHDVKAFKVSNC</sequence>
<organism evidence="1 2">
    <name type="scientific">Pyrenophora seminiperda CCB06</name>
    <dbReference type="NCBI Taxonomy" id="1302712"/>
    <lineage>
        <taxon>Eukaryota</taxon>
        <taxon>Fungi</taxon>
        <taxon>Dikarya</taxon>
        <taxon>Ascomycota</taxon>
        <taxon>Pezizomycotina</taxon>
        <taxon>Dothideomycetes</taxon>
        <taxon>Pleosporomycetidae</taxon>
        <taxon>Pleosporales</taxon>
        <taxon>Pleosporineae</taxon>
        <taxon>Pleosporaceae</taxon>
        <taxon>Pyrenophora</taxon>
    </lineage>
</organism>
<protein>
    <submittedName>
        <fullName evidence="1">Uncharacterized protein</fullName>
    </submittedName>
</protein>
<name>A0A3M7M1I1_9PLEO</name>
<reference evidence="1 2" key="1">
    <citation type="journal article" date="2014" name="PLoS ONE">
        <title>De novo Genome Assembly of the Fungal Plant Pathogen Pyrenophora semeniperda.</title>
        <authorList>
            <person name="Soliai M.M."/>
            <person name="Meyer S.E."/>
            <person name="Udall J.A."/>
            <person name="Elzinga D.E."/>
            <person name="Hermansen R.A."/>
            <person name="Bodily P.M."/>
            <person name="Hart A.A."/>
            <person name="Coleman C.E."/>
        </authorList>
    </citation>
    <scope>NUCLEOTIDE SEQUENCE [LARGE SCALE GENOMIC DNA]</scope>
    <source>
        <strain evidence="1 2">CCB06</strain>
        <tissue evidence="1">Mycelium</tissue>
    </source>
</reference>
<dbReference type="OrthoDB" id="2355426at2759"/>
<dbReference type="Proteomes" id="UP000265663">
    <property type="component" value="Unassembled WGS sequence"/>
</dbReference>
<dbReference type="EMBL" id="KE747815">
    <property type="protein sequence ID" value="RMZ68331.1"/>
    <property type="molecule type" value="Genomic_DNA"/>
</dbReference>
<keyword evidence="2" id="KW-1185">Reference proteome</keyword>
<proteinExistence type="predicted"/>
<evidence type="ECO:0000313" key="1">
    <source>
        <dbReference type="EMBL" id="RMZ68331.1"/>
    </source>
</evidence>